<dbReference type="Pfam" id="PF09334">
    <property type="entry name" value="tRNA-synt_1g"/>
    <property type="match status" value="1"/>
</dbReference>
<feature type="binding site" evidence="9">
    <location>
        <position position="349"/>
    </location>
    <ligand>
        <name>ATP</name>
        <dbReference type="ChEBI" id="CHEBI:30616"/>
    </ligand>
</feature>
<dbReference type="Gene3D" id="3.40.50.620">
    <property type="entry name" value="HUPs"/>
    <property type="match status" value="1"/>
</dbReference>
<dbReference type="CDD" id="cd07957">
    <property type="entry name" value="Anticodon_Ia_Met"/>
    <property type="match status" value="1"/>
</dbReference>
<dbReference type="HAMAP" id="MF_00098">
    <property type="entry name" value="Met_tRNA_synth_type1"/>
    <property type="match status" value="1"/>
</dbReference>
<evidence type="ECO:0000256" key="4">
    <source>
        <dbReference type="ARBA" id="ARBA00022741"/>
    </source>
</evidence>
<keyword evidence="13" id="KW-1185">Reference proteome</keyword>
<feature type="binding site" evidence="9">
    <location>
        <position position="159"/>
    </location>
    <ligand>
        <name>Zn(2+)</name>
        <dbReference type="ChEBI" id="CHEBI:29105"/>
    </ligand>
</feature>
<feature type="domain" description="Methionyl/Leucyl tRNA synthetase" evidence="10">
    <location>
        <begin position="4"/>
        <end position="409"/>
    </location>
</feature>
<comment type="similarity">
    <text evidence="2 9">Belongs to the class-I aminoacyl-tRNA synthetase family. MetG type 1 subfamily.</text>
</comment>
<dbReference type="Gene3D" id="1.10.730.10">
    <property type="entry name" value="Isoleucyl-tRNA Synthetase, Domain 1"/>
    <property type="match status" value="1"/>
</dbReference>
<feature type="binding site" evidence="9">
    <location>
        <position position="156"/>
    </location>
    <ligand>
        <name>Zn(2+)</name>
        <dbReference type="ChEBI" id="CHEBI:29105"/>
    </ligand>
</feature>
<feature type="short sequence motif" description="'HIGH' region" evidence="9">
    <location>
        <begin position="11"/>
        <end position="21"/>
    </location>
</feature>
<comment type="function">
    <text evidence="1 9">Is required not only for elongation of protein synthesis but also for the initiation of all mRNA translation through initiator tRNA(fMet) aminoacylation.</text>
</comment>
<dbReference type="PANTHER" id="PTHR45765:SF1">
    <property type="entry name" value="METHIONINE--TRNA LIGASE, CYTOPLASMIC"/>
    <property type="match status" value="1"/>
</dbReference>
<proteinExistence type="inferred from homology"/>
<evidence type="ECO:0000313" key="12">
    <source>
        <dbReference type="EMBL" id="MDD7970149.1"/>
    </source>
</evidence>
<comment type="subunit">
    <text evidence="9">Monomer.</text>
</comment>
<dbReference type="NCBIfam" id="TIGR00398">
    <property type="entry name" value="metG"/>
    <property type="match status" value="1"/>
</dbReference>
<comment type="caution">
    <text evidence="12">The sequence shown here is derived from an EMBL/GenBank/DDBJ whole genome shotgun (WGS) entry which is preliminary data.</text>
</comment>
<dbReference type="Proteomes" id="UP001431784">
    <property type="component" value="Unassembled WGS sequence"/>
</dbReference>
<dbReference type="EC" id="6.1.1.10" evidence="9"/>
<keyword evidence="5 9" id="KW-0067">ATP-binding</keyword>
<dbReference type="InterPro" id="IPR014729">
    <property type="entry name" value="Rossmann-like_a/b/a_fold"/>
</dbReference>
<dbReference type="InterPro" id="IPR023458">
    <property type="entry name" value="Met-tRNA_ligase_1"/>
</dbReference>
<keyword evidence="9" id="KW-0479">Metal-binding</keyword>
<organism evidence="12 13">
    <name type="scientific">Roseinatronobacter alkalisoli</name>
    <dbReference type="NCBI Taxonomy" id="3028235"/>
    <lineage>
        <taxon>Bacteria</taxon>
        <taxon>Pseudomonadati</taxon>
        <taxon>Pseudomonadota</taxon>
        <taxon>Alphaproteobacteria</taxon>
        <taxon>Rhodobacterales</taxon>
        <taxon>Paracoccaceae</taxon>
        <taxon>Roseinatronobacter</taxon>
    </lineage>
</organism>
<evidence type="ECO:0000256" key="3">
    <source>
        <dbReference type="ARBA" id="ARBA00022598"/>
    </source>
</evidence>
<feature type="short sequence motif" description="'KMSKS' region" evidence="9">
    <location>
        <begin position="346"/>
        <end position="350"/>
    </location>
</feature>
<keyword evidence="4 9" id="KW-0547">Nucleotide-binding</keyword>
<evidence type="ECO:0000256" key="5">
    <source>
        <dbReference type="ARBA" id="ARBA00022840"/>
    </source>
</evidence>
<protein>
    <recommendedName>
        <fullName evidence="9">Methionine--tRNA ligase</fullName>
        <ecNumber evidence="9">6.1.1.10</ecNumber>
    </recommendedName>
    <alternativeName>
        <fullName evidence="9">Methionyl-tRNA synthetase</fullName>
        <shortName evidence="9">MetRS</shortName>
    </alternativeName>
</protein>
<name>A0ABT5T515_9RHOB</name>
<dbReference type="SUPFAM" id="SSF52374">
    <property type="entry name" value="Nucleotidylyl transferase"/>
    <property type="match status" value="1"/>
</dbReference>
<dbReference type="CDD" id="cd00814">
    <property type="entry name" value="MetRS_core"/>
    <property type="match status" value="1"/>
</dbReference>
<dbReference type="InterPro" id="IPR009080">
    <property type="entry name" value="tRNAsynth_Ia_anticodon-bd"/>
</dbReference>
<dbReference type="PRINTS" id="PR01041">
    <property type="entry name" value="TRNASYNTHMET"/>
</dbReference>
<evidence type="ECO:0000256" key="6">
    <source>
        <dbReference type="ARBA" id="ARBA00022917"/>
    </source>
</evidence>
<sequence length="571" mass="64252">MARILITSALPYINGIKHLGNLVGSQLPADLYARYSRARGHEVMFICATDEHGTPAELAAAKAGKPVADYCAEMHDVQAELARGFRLSFDHYGRSSSQRNHMLTQHLAGKLADAGLISEVSEKQVYSNADGRFLPDRYIEGTCPNCGYDRARGDQCENCTKQLAPTDLINPRSAISGSTDLEVRETKHLFLRQSNMRDRLDQWIDSQRNWPILTTSIAKKWLHDGDGLQDRGITRDLDWGIPVRKGTEDWPGMEGKVFYVWFDAPIEYIAATAEWADAQGFDDSAWQRWWRTDLGADDVRYVQFMGKDNVPFHTLGFPATLMGSGEPWKLVDYIKSFNYLNYDGGQFSTSQGRGVFMDQALAILPADYWRWWLLSHAPESSDSEFTWENFQASVNKDLADVLGNLVSRVTKFCRSKFGEALPEGGSYGDREAALMDALNTRLRAYETHMEGMEIRKSAADLRALWVLGNEYLQDAAPWSVFKSDPEQAAAQIRLALNLIRFYAIISRPFIPDATASMMAAMNCDDWSWPESAADALTHLDAGHAFSVPDVLFTKITDENRADWEAQFSGQR</sequence>
<keyword evidence="6 9" id="KW-0648">Protein biosynthesis</keyword>
<keyword evidence="9" id="KW-0862">Zinc</keyword>
<evidence type="ECO:0000313" key="13">
    <source>
        <dbReference type="Proteomes" id="UP001431784"/>
    </source>
</evidence>
<dbReference type="RefSeq" id="WP_274350713.1">
    <property type="nucleotide sequence ID" value="NZ_JAQZSM010000002.1"/>
</dbReference>
<feature type="domain" description="Methionyl-tRNA synthetase anticodon-binding" evidence="11">
    <location>
        <begin position="421"/>
        <end position="571"/>
    </location>
</feature>
<evidence type="ECO:0000256" key="1">
    <source>
        <dbReference type="ARBA" id="ARBA00003314"/>
    </source>
</evidence>
<dbReference type="SUPFAM" id="SSF57770">
    <property type="entry name" value="Methionyl-tRNA synthetase (MetRS), Zn-domain"/>
    <property type="match status" value="1"/>
</dbReference>
<dbReference type="PANTHER" id="PTHR45765">
    <property type="entry name" value="METHIONINE--TRNA LIGASE"/>
    <property type="match status" value="1"/>
</dbReference>
<evidence type="ECO:0000256" key="9">
    <source>
        <dbReference type="HAMAP-Rule" id="MF_00098"/>
    </source>
</evidence>
<evidence type="ECO:0000256" key="2">
    <source>
        <dbReference type="ARBA" id="ARBA00008258"/>
    </source>
</evidence>
<evidence type="ECO:0000259" key="11">
    <source>
        <dbReference type="Pfam" id="PF19303"/>
    </source>
</evidence>
<dbReference type="GO" id="GO:0004825">
    <property type="term" value="F:methionine-tRNA ligase activity"/>
    <property type="evidence" value="ECO:0007669"/>
    <property type="project" value="UniProtKB-EC"/>
</dbReference>
<comment type="cofactor">
    <cofactor evidence="9">
        <name>Zn(2+)</name>
        <dbReference type="ChEBI" id="CHEBI:29105"/>
    </cofactor>
    <text evidence="9">Binds 1 zinc ion per subunit.</text>
</comment>
<dbReference type="InterPro" id="IPR014758">
    <property type="entry name" value="Met-tRNA_synth"/>
</dbReference>
<feature type="binding site" evidence="9">
    <location>
        <position position="146"/>
    </location>
    <ligand>
        <name>Zn(2+)</name>
        <dbReference type="ChEBI" id="CHEBI:29105"/>
    </ligand>
</feature>
<dbReference type="EMBL" id="JAQZSM010000002">
    <property type="protein sequence ID" value="MDD7970149.1"/>
    <property type="molecule type" value="Genomic_DNA"/>
</dbReference>
<dbReference type="InterPro" id="IPR029038">
    <property type="entry name" value="MetRS_Zn"/>
</dbReference>
<evidence type="ECO:0000256" key="8">
    <source>
        <dbReference type="ARBA" id="ARBA00047364"/>
    </source>
</evidence>
<comment type="catalytic activity">
    <reaction evidence="8 9">
        <text>tRNA(Met) + L-methionine + ATP = L-methionyl-tRNA(Met) + AMP + diphosphate</text>
        <dbReference type="Rhea" id="RHEA:13481"/>
        <dbReference type="Rhea" id="RHEA-COMP:9667"/>
        <dbReference type="Rhea" id="RHEA-COMP:9698"/>
        <dbReference type="ChEBI" id="CHEBI:30616"/>
        <dbReference type="ChEBI" id="CHEBI:33019"/>
        <dbReference type="ChEBI" id="CHEBI:57844"/>
        <dbReference type="ChEBI" id="CHEBI:78442"/>
        <dbReference type="ChEBI" id="CHEBI:78530"/>
        <dbReference type="ChEBI" id="CHEBI:456215"/>
        <dbReference type="EC" id="6.1.1.10"/>
    </reaction>
</comment>
<dbReference type="SUPFAM" id="SSF47323">
    <property type="entry name" value="Anticodon-binding domain of a subclass of class I aminoacyl-tRNA synthetases"/>
    <property type="match status" value="1"/>
</dbReference>
<dbReference type="InterPro" id="IPR033911">
    <property type="entry name" value="MetRS_core"/>
</dbReference>
<feature type="binding site" evidence="9">
    <location>
        <position position="143"/>
    </location>
    <ligand>
        <name>Zn(2+)</name>
        <dbReference type="ChEBI" id="CHEBI:29105"/>
    </ligand>
</feature>
<accession>A0ABT5T515</accession>
<keyword evidence="3 9" id="KW-0436">Ligase</keyword>
<evidence type="ECO:0000256" key="7">
    <source>
        <dbReference type="ARBA" id="ARBA00023146"/>
    </source>
</evidence>
<dbReference type="InterPro" id="IPR015413">
    <property type="entry name" value="Methionyl/Leucyl_tRNA_Synth"/>
</dbReference>
<gene>
    <name evidence="9 12" type="primary">metG</name>
    <name evidence="12" type="ORF">PUT78_03470</name>
</gene>
<reference evidence="12" key="1">
    <citation type="submission" date="2023-02" db="EMBL/GenBank/DDBJ databases">
        <title>Description of Roseinatronobacter alkalisoli sp. nov., an alkaliphilic bacerium isolated from soda soil.</title>
        <authorList>
            <person name="Wei W."/>
        </authorList>
    </citation>
    <scope>NUCLEOTIDE SEQUENCE</scope>
    <source>
        <strain evidence="12">HJB301</strain>
    </source>
</reference>
<dbReference type="Pfam" id="PF19303">
    <property type="entry name" value="Anticodon_3"/>
    <property type="match status" value="1"/>
</dbReference>
<comment type="subcellular location">
    <subcellularLocation>
        <location evidence="9">Cytoplasm</location>
    </subcellularLocation>
</comment>
<dbReference type="Gene3D" id="2.20.28.20">
    <property type="entry name" value="Methionyl-tRNA synthetase, Zn-domain"/>
    <property type="match status" value="1"/>
</dbReference>
<keyword evidence="9" id="KW-0963">Cytoplasm</keyword>
<dbReference type="InterPro" id="IPR041872">
    <property type="entry name" value="Anticodon_Met"/>
</dbReference>
<evidence type="ECO:0000259" key="10">
    <source>
        <dbReference type="Pfam" id="PF09334"/>
    </source>
</evidence>
<keyword evidence="7 9" id="KW-0030">Aminoacyl-tRNA synthetase</keyword>